<dbReference type="Gene3D" id="1.50.10.100">
    <property type="entry name" value="Chondroitin AC/alginate lyase"/>
    <property type="match status" value="1"/>
</dbReference>
<dbReference type="RefSeq" id="WP_191187359.1">
    <property type="nucleotide sequence ID" value="NZ_JACWMY010000001.1"/>
</dbReference>
<dbReference type="CDD" id="cd00063">
    <property type="entry name" value="FN3"/>
    <property type="match status" value="1"/>
</dbReference>
<dbReference type="EMBL" id="JACWMY010000001">
    <property type="protein sequence ID" value="MBD1362691.1"/>
    <property type="molecule type" value="Genomic_DNA"/>
</dbReference>
<comment type="caution">
    <text evidence="4">The sequence shown here is derived from an EMBL/GenBank/DDBJ whole genome shotgun (WGS) entry which is preliminary data.</text>
</comment>
<name>A0ABR7WKJ8_9SPHI</name>
<gene>
    <name evidence="4" type="ORF">IDJ77_02615</name>
</gene>
<organism evidence="4 5">
    <name type="scientific">Mucilaginibacter pankratovii</name>
    <dbReference type="NCBI Taxonomy" id="2772110"/>
    <lineage>
        <taxon>Bacteria</taxon>
        <taxon>Pseudomonadati</taxon>
        <taxon>Bacteroidota</taxon>
        <taxon>Sphingobacteriia</taxon>
        <taxon>Sphingobacteriales</taxon>
        <taxon>Sphingobacteriaceae</taxon>
        <taxon>Mucilaginibacter</taxon>
    </lineage>
</organism>
<evidence type="ECO:0000313" key="5">
    <source>
        <dbReference type="Proteomes" id="UP000606600"/>
    </source>
</evidence>
<evidence type="ECO:0000256" key="1">
    <source>
        <dbReference type="ARBA" id="ARBA00022729"/>
    </source>
</evidence>
<dbReference type="SUPFAM" id="SSF49265">
    <property type="entry name" value="Fibronectin type III"/>
    <property type="match status" value="1"/>
</dbReference>
<accession>A0ABR7WKJ8</accession>
<dbReference type="InterPro" id="IPR008929">
    <property type="entry name" value="Chondroitin_lyas"/>
</dbReference>
<keyword evidence="2 4" id="KW-0456">Lyase</keyword>
<evidence type="ECO:0000256" key="2">
    <source>
        <dbReference type="ARBA" id="ARBA00023239"/>
    </source>
</evidence>
<dbReference type="Pfam" id="PF05426">
    <property type="entry name" value="Alginate_lyase"/>
    <property type="match status" value="1"/>
</dbReference>
<protein>
    <submittedName>
        <fullName evidence="4">Alginate lyase family protein</fullName>
    </submittedName>
</protein>
<keyword evidence="1" id="KW-0732">Signal</keyword>
<dbReference type="Gene3D" id="2.60.120.200">
    <property type="match status" value="1"/>
</dbReference>
<dbReference type="Proteomes" id="UP000606600">
    <property type="component" value="Unassembled WGS sequence"/>
</dbReference>
<dbReference type="InterPro" id="IPR003961">
    <property type="entry name" value="FN3_dom"/>
</dbReference>
<evidence type="ECO:0000313" key="4">
    <source>
        <dbReference type="EMBL" id="MBD1362691.1"/>
    </source>
</evidence>
<reference evidence="4 5" key="1">
    <citation type="submission" date="2020-09" db="EMBL/GenBank/DDBJ databases">
        <title>Novel species of Mucilaginibacter isolated from a glacier on the Tibetan Plateau.</title>
        <authorList>
            <person name="Liu Q."/>
            <person name="Xin Y.-H."/>
        </authorList>
    </citation>
    <scope>NUCLEOTIDE SEQUENCE [LARGE SCALE GENOMIC DNA]</scope>
    <source>
        <strain evidence="4 5">ZT4R22</strain>
    </source>
</reference>
<dbReference type="PROSITE" id="PS50853">
    <property type="entry name" value="FN3"/>
    <property type="match status" value="1"/>
</dbReference>
<dbReference type="SUPFAM" id="SSF48230">
    <property type="entry name" value="Chondroitin AC/alginate lyase"/>
    <property type="match status" value="1"/>
</dbReference>
<dbReference type="Gene3D" id="2.60.40.10">
    <property type="entry name" value="Immunoglobulins"/>
    <property type="match status" value="1"/>
</dbReference>
<keyword evidence="5" id="KW-1185">Reference proteome</keyword>
<dbReference type="InterPro" id="IPR008397">
    <property type="entry name" value="Alginate_lyase_dom"/>
</dbReference>
<dbReference type="InterPro" id="IPR013783">
    <property type="entry name" value="Ig-like_fold"/>
</dbReference>
<dbReference type="GO" id="GO:0016829">
    <property type="term" value="F:lyase activity"/>
    <property type="evidence" value="ECO:0007669"/>
    <property type="project" value="UniProtKB-KW"/>
</dbReference>
<feature type="domain" description="Fibronectin type-III" evidence="3">
    <location>
        <begin position="378"/>
        <end position="468"/>
    </location>
</feature>
<proteinExistence type="predicted"/>
<dbReference type="InterPro" id="IPR036116">
    <property type="entry name" value="FN3_sf"/>
</dbReference>
<sequence length="680" mass="75322">MKIKYIFLITFLWNSIHNLAFGQQFKHPGLLSGKEDIARIRKGISDGQADITSGYDTFKQHLQSQYSYQMQGPLSVVSRNPTVGQTIYDNDANAAYQNAMMWAISDNKLYAQKAVEIINAWSDKLKTISGKDAVLMAGLGPFKMINAAELLRYTYPEWNNEDIKKTEKHFKEVIYPVIKNFAPFANGNWDAAALKTVMAIGIFCNDRGIFENAIRYYKNGAGDGSLPNYIINQTGQCQESGRDQAHTQLGLAHLADCCEMAWHQGLDLYGYDDNLLLKGFEYTAKYNLGYDVPFVATADRTGKYTHYKISEEGRGKIRAIYEELYNHFVKRRGMSAPYTAEAATRIRPEPQGLPGADHIGFGTFLYSRSGPDDLHSSPPSAPAGLTIETSGKANQLGWVPVEGSKCYKIKRSTFPGRNYQIIAKSVREPFFLDKSAKPHQIYYYTVSAQNQYGESAPSYPASIATGLPDKWSIKDIGLLTPTAKPNSLHNKSASSGTVSFDGTQYRVEGMGTGLDSAADHFTYLYQRMIGNGSITVRYVPQLSSQFSQFGLIVRQGLQINAPTAAIIIGPEISKQIEAPEWSAKHKLREGQNENMRTIASSLPLSAPGVTYSRLVGNIWLKLEKKGNLVISAISTDGQNWQEIGQTESRNSAPVYIGLAVAAGKTQLSTTVTFDHVKIEQ</sequence>
<evidence type="ECO:0000259" key="3">
    <source>
        <dbReference type="PROSITE" id="PS50853"/>
    </source>
</evidence>